<dbReference type="InterPro" id="IPR043128">
    <property type="entry name" value="Rev_trsase/Diguanyl_cyclase"/>
</dbReference>
<gene>
    <name evidence="4" type="ORF">BCF53_10136</name>
</gene>
<dbReference type="InterPro" id="IPR029151">
    <property type="entry name" value="Sensor-like_sf"/>
</dbReference>
<dbReference type="OrthoDB" id="9812260at2"/>
<dbReference type="Gene3D" id="3.30.70.270">
    <property type="match status" value="1"/>
</dbReference>
<dbReference type="GO" id="GO:0003824">
    <property type="term" value="F:catalytic activity"/>
    <property type="evidence" value="ECO:0007669"/>
    <property type="project" value="UniProtKB-ARBA"/>
</dbReference>
<dbReference type="SUPFAM" id="SSF55073">
    <property type="entry name" value="Nucleotide cyclase"/>
    <property type="match status" value="1"/>
</dbReference>
<organism evidence="4 5">
    <name type="scientific">Reinekea marinisedimentorum</name>
    <dbReference type="NCBI Taxonomy" id="230495"/>
    <lineage>
        <taxon>Bacteria</taxon>
        <taxon>Pseudomonadati</taxon>
        <taxon>Pseudomonadota</taxon>
        <taxon>Gammaproteobacteria</taxon>
        <taxon>Oceanospirillales</taxon>
        <taxon>Saccharospirillaceae</taxon>
        <taxon>Reinekea</taxon>
    </lineage>
</organism>
<evidence type="ECO:0000259" key="3">
    <source>
        <dbReference type="PROSITE" id="PS50887"/>
    </source>
</evidence>
<accession>A0A4R3ICZ9</accession>
<dbReference type="InterPro" id="IPR052163">
    <property type="entry name" value="DGC-Regulatory_Protein"/>
</dbReference>
<comment type="caution">
    <text evidence="4">The sequence shown here is derived from an EMBL/GenBank/DDBJ whole genome shotgun (WGS) entry which is preliminary data.</text>
</comment>
<name>A0A4R3ICZ9_9GAMM</name>
<proteinExistence type="predicted"/>
<feature type="domain" description="GGDEF" evidence="3">
    <location>
        <begin position="392"/>
        <end position="527"/>
    </location>
</feature>
<dbReference type="PANTHER" id="PTHR46663:SF3">
    <property type="entry name" value="SLL0267 PROTEIN"/>
    <property type="match status" value="1"/>
</dbReference>
<dbReference type="InterPro" id="IPR029787">
    <property type="entry name" value="Nucleotide_cyclase"/>
</dbReference>
<dbReference type="PROSITE" id="PS50887">
    <property type="entry name" value="GGDEF"/>
    <property type="match status" value="1"/>
</dbReference>
<keyword evidence="2" id="KW-0472">Membrane</keyword>
<dbReference type="Gene3D" id="3.30.450.20">
    <property type="entry name" value="PAS domain"/>
    <property type="match status" value="2"/>
</dbReference>
<protein>
    <submittedName>
        <fullName evidence="4">Diguanylate cyclase (GGDEF)-like protein</fullName>
    </submittedName>
</protein>
<keyword evidence="2" id="KW-0812">Transmembrane</keyword>
<dbReference type="FunFam" id="3.30.70.270:FF:000001">
    <property type="entry name" value="Diguanylate cyclase domain protein"/>
    <property type="match status" value="1"/>
</dbReference>
<dbReference type="CDD" id="cd01949">
    <property type="entry name" value="GGDEF"/>
    <property type="match status" value="1"/>
</dbReference>
<sequence length="527" mass="58956">MTRYCDKITRLFMRSFLPLAVLVVATLSVVYSLDSRGRLDLIKLTEHQNIDQKKEILNHEVQHAVNNLKMLARNQFLHRFIEGDTASGRQVVTDFFNVLLVNGQYNQIRFLDVTGQERVRVDRQQSLIMVISDEYLQNKADRYYFQETIGLPDGGVYLSRLDLNIEQGVIERPFKPTLRISAPIVDSNGINSGVVVINYSGDHILGQLADSDANESAQTLLLDHQSYYLLGLNKADEWGFMFADKQDVNFKNQFPLAWQQFNSADSGQFIADEGLFTFQRFCPVVCASSGADDIPAPAGAAVLSNYWFAASFIAAPVIHPWILASYISGGLILLVVLAVYSWNNAKANCQRMLAEQQLKEQATRDPLTGLANRHLFYERASQVLAQSQRMQRGFAVLFIDLDKFKQVNDELGHEAGDALLLELSRRMRRILRKPDTVARFGGDEFVLLIPEMKNLESVYTVAKKVISSVSKPFTLNSDGAKVEASVGASIGISTYPENGEDIDTLITAADAAMYQAKSRGTGNFRRA</sequence>
<evidence type="ECO:0000256" key="1">
    <source>
        <dbReference type="ARBA" id="ARBA00001946"/>
    </source>
</evidence>
<dbReference type="NCBIfam" id="TIGR00254">
    <property type="entry name" value="GGDEF"/>
    <property type="match status" value="1"/>
</dbReference>
<dbReference type="SUPFAM" id="SSF103190">
    <property type="entry name" value="Sensory domain-like"/>
    <property type="match status" value="2"/>
</dbReference>
<dbReference type="Pfam" id="PF00990">
    <property type="entry name" value="GGDEF"/>
    <property type="match status" value="1"/>
</dbReference>
<reference evidence="4 5" key="1">
    <citation type="submission" date="2019-03" db="EMBL/GenBank/DDBJ databases">
        <title>Genomic Encyclopedia of Archaeal and Bacterial Type Strains, Phase II (KMG-II): from individual species to whole genera.</title>
        <authorList>
            <person name="Goeker M."/>
        </authorList>
    </citation>
    <scope>NUCLEOTIDE SEQUENCE [LARGE SCALE GENOMIC DNA]</scope>
    <source>
        <strain evidence="4 5">DSM 15388</strain>
    </source>
</reference>
<comment type="cofactor">
    <cofactor evidence="1">
        <name>Mg(2+)</name>
        <dbReference type="ChEBI" id="CHEBI:18420"/>
    </cofactor>
</comment>
<keyword evidence="2" id="KW-1133">Transmembrane helix</keyword>
<dbReference type="EMBL" id="SLZR01000001">
    <property type="protein sequence ID" value="TCS43694.1"/>
    <property type="molecule type" value="Genomic_DNA"/>
</dbReference>
<keyword evidence="5" id="KW-1185">Reference proteome</keyword>
<dbReference type="Pfam" id="PF21623">
    <property type="entry name" value="HK_sensor_dom_bact"/>
    <property type="match status" value="1"/>
</dbReference>
<evidence type="ECO:0000256" key="2">
    <source>
        <dbReference type="SAM" id="Phobius"/>
    </source>
</evidence>
<dbReference type="RefSeq" id="WP_132698654.1">
    <property type="nucleotide sequence ID" value="NZ_SLZR01000001.1"/>
</dbReference>
<dbReference type="InterPro" id="IPR000160">
    <property type="entry name" value="GGDEF_dom"/>
</dbReference>
<dbReference type="InterPro" id="IPR048760">
    <property type="entry name" value="VP0354-like_sensor_dom"/>
</dbReference>
<dbReference type="PANTHER" id="PTHR46663">
    <property type="entry name" value="DIGUANYLATE CYCLASE DGCT-RELATED"/>
    <property type="match status" value="1"/>
</dbReference>
<evidence type="ECO:0000313" key="5">
    <source>
        <dbReference type="Proteomes" id="UP000295793"/>
    </source>
</evidence>
<dbReference type="SMART" id="SM00267">
    <property type="entry name" value="GGDEF"/>
    <property type="match status" value="1"/>
</dbReference>
<dbReference type="AlphaFoldDB" id="A0A4R3ICZ9"/>
<evidence type="ECO:0000313" key="4">
    <source>
        <dbReference type="EMBL" id="TCS43694.1"/>
    </source>
</evidence>
<feature type="transmembrane region" description="Helical" evidence="2">
    <location>
        <begin position="321"/>
        <end position="342"/>
    </location>
</feature>
<dbReference type="Proteomes" id="UP000295793">
    <property type="component" value="Unassembled WGS sequence"/>
</dbReference>